<reference evidence="9" key="1">
    <citation type="submission" date="2016-11" db="EMBL/GenBank/DDBJ databases">
        <authorList>
            <person name="Varghese N."/>
            <person name="Submissions S."/>
        </authorList>
    </citation>
    <scope>NUCLEOTIDE SEQUENCE [LARGE SCALE GENOMIC DNA]</scope>
    <source>
        <strain evidence="9">UWOS</strain>
    </source>
</reference>
<dbReference type="InterPro" id="IPR050090">
    <property type="entry name" value="Tyrosine_recombinase_XerCD"/>
</dbReference>
<keyword evidence="9" id="KW-1185">Reference proteome</keyword>
<dbReference type="InterPro" id="IPR013762">
    <property type="entry name" value="Integrase-like_cat_sf"/>
</dbReference>
<dbReference type="GO" id="GO:0015074">
    <property type="term" value="P:DNA integration"/>
    <property type="evidence" value="ECO:0007669"/>
    <property type="project" value="UniProtKB-KW"/>
</dbReference>
<name>A0A1M6SSQ7_9BACT</name>
<evidence type="ECO:0000256" key="3">
    <source>
        <dbReference type="ARBA" id="ARBA00023125"/>
    </source>
</evidence>
<dbReference type="EMBL" id="FRAW01000007">
    <property type="protein sequence ID" value="SHK47719.1"/>
    <property type="molecule type" value="Genomic_DNA"/>
</dbReference>
<dbReference type="PANTHER" id="PTHR30349:SF41">
    <property type="entry name" value="INTEGRASE_RECOMBINASE PROTEIN MJ0367-RELATED"/>
    <property type="match status" value="1"/>
</dbReference>
<dbReference type="Gene3D" id="1.10.443.10">
    <property type="entry name" value="Intergrase catalytic core"/>
    <property type="match status" value="1"/>
</dbReference>
<dbReference type="InterPro" id="IPR004107">
    <property type="entry name" value="Integrase_SAM-like_N"/>
</dbReference>
<feature type="domain" description="Tyr recombinase" evidence="6">
    <location>
        <begin position="108"/>
        <end position="292"/>
    </location>
</feature>
<keyword evidence="3 5" id="KW-0238">DNA-binding</keyword>
<dbReference type="GO" id="GO:0006310">
    <property type="term" value="P:DNA recombination"/>
    <property type="evidence" value="ECO:0007669"/>
    <property type="project" value="UniProtKB-KW"/>
</dbReference>
<organism evidence="8 9">
    <name type="scientific">Fibrobacter intestinalis</name>
    <dbReference type="NCBI Taxonomy" id="28122"/>
    <lineage>
        <taxon>Bacteria</taxon>
        <taxon>Pseudomonadati</taxon>
        <taxon>Fibrobacterota</taxon>
        <taxon>Fibrobacteria</taxon>
        <taxon>Fibrobacterales</taxon>
        <taxon>Fibrobacteraceae</taxon>
        <taxon>Fibrobacter</taxon>
    </lineage>
</organism>
<evidence type="ECO:0000256" key="4">
    <source>
        <dbReference type="ARBA" id="ARBA00023172"/>
    </source>
</evidence>
<protein>
    <submittedName>
        <fullName evidence="8">Integrase/recombinase XerC/integrase/recombinase XerD</fullName>
    </submittedName>
</protein>
<dbReference type="PROSITE" id="PS51900">
    <property type="entry name" value="CB"/>
    <property type="match status" value="1"/>
</dbReference>
<evidence type="ECO:0000256" key="1">
    <source>
        <dbReference type="ARBA" id="ARBA00008857"/>
    </source>
</evidence>
<evidence type="ECO:0000256" key="2">
    <source>
        <dbReference type="ARBA" id="ARBA00022908"/>
    </source>
</evidence>
<dbReference type="InterPro" id="IPR010998">
    <property type="entry name" value="Integrase_recombinase_N"/>
</dbReference>
<comment type="similarity">
    <text evidence="1">Belongs to the 'phage' integrase family.</text>
</comment>
<evidence type="ECO:0000313" key="8">
    <source>
        <dbReference type="EMBL" id="SHK47719.1"/>
    </source>
</evidence>
<dbReference type="PANTHER" id="PTHR30349">
    <property type="entry name" value="PHAGE INTEGRASE-RELATED"/>
    <property type="match status" value="1"/>
</dbReference>
<dbReference type="Pfam" id="PF00589">
    <property type="entry name" value="Phage_integrase"/>
    <property type="match status" value="1"/>
</dbReference>
<accession>A0A1M6SSQ7</accession>
<dbReference type="AlphaFoldDB" id="A0A1M6SSQ7"/>
<dbReference type="Gene3D" id="1.10.150.130">
    <property type="match status" value="1"/>
</dbReference>
<dbReference type="InterPro" id="IPR044068">
    <property type="entry name" value="CB"/>
</dbReference>
<dbReference type="InterPro" id="IPR002104">
    <property type="entry name" value="Integrase_catalytic"/>
</dbReference>
<dbReference type="Pfam" id="PF02899">
    <property type="entry name" value="Phage_int_SAM_1"/>
    <property type="match status" value="1"/>
</dbReference>
<sequence>MALLSEHAENFIRYILLERRFSPRTANTYRESLAKFLATLPPNADLHSFTAHAIRTYVWNLRQQEALKISSIDLHIACLKSFGHYLVRKHLFDSNPAESVPMPKQPKRLVSFLSQKDLAKINFQEIENPPLPIIRARVLLELIYGSGLRISECQSLTWLRLDFQNRTVRVIGKGNKEREVPLTRESIDWFNTYKLKLAEAGRLVSAKGAVFLNEQGEAHNVRTLRRDIHDLLRSIGWEGKASPHVLRHSFATHLLENGADLMSVKEMLGHESLATTQVYTHISAERLKESFKKAHPRG</sequence>
<keyword evidence="4" id="KW-0233">DNA recombination</keyword>
<dbReference type="PROSITE" id="PS51898">
    <property type="entry name" value="TYR_RECOMBINASE"/>
    <property type="match status" value="1"/>
</dbReference>
<dbReference type="Proteomes" id="UP000184275">
    <property type="component" value="Unassembled WGS sequence"/>
</dbReference>
<evidence type="ECO:0000313" key="9">
    <source>
        <dbReference type="Proteomes" id="UP000184275"/>
    </source>
</evidence>
<proteinExistence type="inferred from homology"/>
<evidence type="ECO:0000259" key="6">
    <source>
        <dbReference type="PROSITE" id="PS51898"/>
    </source>
</evidence>
<dbReference type="GO" id="GO:0003677">
    <property type="term" value="F:DNA binding"/>
    <property type="evidence" value="ECO:0007669"/>
    <property type="project" value="UniProtKB-UniRule"/>
</dbReference>
<evidence type="ECO:0000259" key="7">
    <source>
        <dbReference type="PROSITE" id="PS51900"/>
    </source>
</evidence>
<gene>
    <name evidence="8" type="ORF">SAMN05720469_10744</name>
</gene>
<dbReference type="SUPFAM" id="SSF56349">
    <property type="entry name" value="DNA breaking-rejoining enzymes"/>
    <property type="match status" value="1"/>
</dbReference>
<keyword evidence="2" id="KW-0229">DNA integration</keyword>
<evidence type="ECO:0000256" key="5">
    <source>
        <dbReference type="PROSITE-ProRule" id="PRU01248"/>
    </source>
</evidence>
<feature type="domain" description="Core-binding (CB)" evidence="7">
    <location>
        <begin position="2"/>
        <end position="87"/>
    </location>
</feature>
<dbReference type="InterPro" id="IPR011010">
    <property type="entry name" value="DNA_brk_join_enz"/>
</dbReference>